<evidence type="ECO:0000313" key="1">
    <source>
        <dbReference type="EMBL" id="KAH3806614.1"/>
    </source>
</evidence>
<reference evidence="2" key="1">
    <citation type="journal article" date="2019" name="bioRxiv">
        <title>The Genome of the Zebra Mussel, Dreissena polymorpha: A Resource for Invasive Species Research.</title>
        <authorList>
            <person name="McCartney M.A."/>
            <person name="Auch B."/>
            <person name="Kono T."/>
            <person name="Mallez S."/>
            <person name="Zhang Y."/>
            <person name="Obille A."/>
            <person name="Becker A."/>
            <person name="Abrahante J.E."/>
            <person name="Garbe J."/>
            <person name="Badalamenti J.P."/>
            <person name="Herman A."/>
            <person name="Mangelson H."/>
            <person name="Liachko I."/>
            <person name="Sullivan S."/>
            <person name="Sone E.D."/>
            <person name="Koren S."/>
            <person name="Silverstein K.A.T."/>
            <person name="Beckman K.B."/>
            <person name="Gohl D.M."/>
        </authorList>
    </citation>
    <scope>NUCLEOTIDE SEQUENCE</scope>
    <source>
        <strain evidence="2">Duluth1</strain>
        <tissue evidence="2">Whole animal</tissue>
    </source>
</reference>
<name>A0A9D4G3W4_DREPO</name>
<evidence type="ECO:0000313" key="3">
    <source>
        <dbReference type="Proteomes" id="UP000828390"/>
    </source>
</evidence>
<dbReference type="EMBL" id="JAIWYP010000006">
    <property type="protein sequence ID" value="KAH3810085.1"/>
    <property type="molecule type" value="Genomic_DNA"/>
</dbReference>
<protein>
    <submittedName>
        <fullName evidence="2">Uncharacterized protein</fullName>
    </submittedName>
</protein>
<dbReference type="AlphaFoldDB" id="A0A9D4G3W4"/>
<gene>
    <name evidence="1" type="ORF">DPMN_134937</name>
    <name evidence="2" type="ORF">DPMN_138471</name>
</gene>
<dbReference type="Proteomes" id="UP000828390">
    <property type="component" value="Unassembled WGS sequence"/>
</dbReference>
<sequence>MTERIRGVLRTFGDTFTGTDGTETRLAVELGACVAHWDIQVCQVSSLSDTYSDTQLCYKAPNLG</sequence>
<dbReference type="EMBL" id="JAIWYP010000006">
    <property type="protein sequence ID" value="KAH3806614.1"/>
    <property type="molecule type" value="Genomic_DNA"/>
</dbReference>
<evidence type="ECO:0000313" key="2">
    <source>
        <dbReference type="EMBL" id="KAH3810085.1"/>
    </source>
</evidence>
<comment type="caution">
    <text evidence="2">The sequence shown here is derived from an EMBL/GenBank/DDBJ whole genome shotgun (WGS) entry which is preliminary data.</text>
</comment>
<reference evidence="2" key="2">
    <citation type="submission" date="2020-11" db="EMBL/GenBank/DDBJ databases">
        <authorList>
            <person name="McCartney M.A."/>
            <person name="Auch B."/>
            <person name="Kono T."/>
            <person name="Mallez S."/>
            <person name="Becker A."/>
            <person name="Gohl D.M."/>
            <person name="Silverstein K.A.T."/>
            <person name="Koren S."/>
            <person name="Bechman K.B."/>
            <person name="Herman A."/>
            <person name="Abrahante J.E."/>
            <person name="Garbe J."/>
        </authorList>
    </citation>
    <scope>NUCLEOTIDE SEQUENCE</scope>
    <source>
        <strain evidence="2">Duluth1</strain>
        <tissue evidence="2">Whole animal</tissue>
    </source>
</reference>
<proteinExistence type="predicted"/>
<keyword evidence="3" id="KW-1185">Reference proteome</keyword>
<accession>A0A9D4G3W4</accession>
<organism evidence="2 3">
    <name type="scientific">Dreissena polymorpha</name>
    <name type="common">Zebra mussel</name>
    <name type="synonym">Mytilus polymorpha</name>
    <dbReference type="NCBI Taxonomy" id="45954"/>
    <lineage>
        <taxon>Eukaryota</taxon>
        <taxon>Metazoa</taxon>
        <taxon>Spiralia</taxon>
        <taxon>Lophotrochozoa</taxon>
        <taxon>Mollusca</taxon>
        <taxon>Bivalvia</taxon>
        <taxon>Autobranchia</taxon>
        <taxon>Heteroconchia</taxon>
        <taxon>Euheterodonta</taxon>
        <taxon>Imparidentia</taxon>
        <taxon>Neoheterodontei</taxon>
        <taxon>Myida</taxon>
        <taxon>Dreissenoidea</taxon>
        <taxon>Dreissenidae</taxon>
        <taxon>Dreissena</taxon>
    </lineage>
</organism>